<organism evidence="1 2">
    <name type="scientific">Molorchus minor</name>
    <dbReference type="NCBI Taxonomy" id="1323400"/>
    <lineage>
        <taxon>Eukaryota</taxon>
        <taxon>Metazoa</taxon>
        <taxon>Ecdysozoa</taxon>
        <taxon>Arthropoda</taxon>
        <taxon>Hexapoda</taxon>
        <taxon>Insecta</taxon>
        <taxon>Pterygota</taxon>
        <taxon>Neoptera</taxon>
        <taxon>Endopterygota</taxon>
        <taxon>Coleoptera</taxon>
        <taxon>Polyphaga</taxon>
        <taxon>Cucujiformia</taxon>
        <taxon>Chrysomeloidea</taxon>
        <taxon>Cerambycidae</taxon>
        <taxon>Lamiinae</taxon>
        <taxon>Monochamini</taxon>
        <taxon>Molorchus</taxon>
    </lineage>
</organism>
<name>A0ABQ9JP83_9CUCU</name>
<gene>
    <name evidence="1" type="ORF">NQ317_007197</name>
</gene>
<keyword evidence="2" id="KW-1185">Reference proteome</keyword>
<dbReference type="EMBL" id="JAPWTJ010000293">
    <property type="protein sequence ID" value="KAJ8980041.1"/>
    <property type="molecule type" value="Genomic_DNA"/>
</dbReference>
<evidence type="ECO:0000313" key="1">
    <source>
        <dbReference type="EMBL" id="KAJ8980041.1"/>
    </source>
</evidence>
<evidence type="ECO:0000313" key="2">
    <source>
        <dbReference type="Proteomes" id="UP001162164"/>
    </source>
</evidence>
<dbReference type="Proteomes" id="UP001162164">
    <property type="component" value="Unassembled WGS sequence"/>
</dbReference>
<protein>
    <submittedName>
        <fullName evidence="1">Uncharacterized protein</fullName>
    </submittedName>
</protein>
<comment type="caution">
    <text evidence="1">The sequence shown here is derived from an EMBL/GenBank/DDBJ whole genome shotgun (WGS) entry which is preliminary data.</text>
</comment>
<sequence>MVEASTNVMPYSAACFLPLKLYANDLYIKYEFPFPKFPNALTLKKMNISLKTENHGFLWTKYDMSVGKISTNFTIILEVVPPEKMAEEAIVAFDNIQLFHCYQKKL</sequence>
<reference evidence="1" key="1">
    <citation type="journal article" date="2023" name="Insect Mol. Biol.">
        <title>Genome sequencing provides insights into the evolution of gene families encoding plant cell wall-degrading enzymes in longhorned beetles.</title>
        <authorList>
            <person name="Shin N.R."/>
            <person name="Okamura Y."/>
            <person name="Kirsch R."/>
            <person name="Pauchet Y."/>
        </authorList>
    </citation>
    <scope>NUCLEOTIDE SEQUENCE</scope>
    <source>
        <strain evidence="1">MMC_N1</strain>
    </source>
</reference>
<accession>A0ABQ9JP83</accession>
<proteinExistence type="predicted"/>